<name>A0ABP7GW85_9FLAO</name>
<feature type="domain" description="CASTOR ACT" evidence="2">
    <location>
        <begin position="70"/>
        <end position="126"/>
    </location>
</feature>
<evidence type="ECO:0000313" key="4">
    <source>
        <dbReference type="Proteomes" id="UP001500748"/>
    </source>
</evidence>
<dbReference type="PANTHER" id="PTHR39199:SF1">
    <property type="entry name" value="BLR5128 PROTEIN"/>
    <property type="match status" value="1"/>
</dbReference>
<dbReference type="Pfam" id="PF10000">
    <property type="entry name" value="ACT_3"/>
    <property type="match status" value="1"/>
</dbReference>
<feature type="domain" description="DUF2241" evidence="1">
    <location>
        <begin position="2"/>
        <end position="68"/>
    </location>
</feature>
<dbReference type="Proteomes" id="UP001500748">
    <property type="component" value="Unassembled WGS sequence"/>
</dbReference>
<protein>
    <submittedName>
        <fullName evidence="3">ACT domain-containing protein</fullName>
    </submittedName>
</protein>
<evidence type="ECO:0000259" key="2">
    <source>
        <dbReference type="Pfam" id="PF13840"/>
    </source>
</evidence>
<reference evidence="4" key="1">
    <citation type="journal article" date="2019" name="Int. J. Syst. Evol. Microbiol.">
        <title>The Global Catalogue of Microorganisms (GCM) 10K type strain sequencing project: providing services to taxonomists for standard genome sequencing and annotation.</title>
        <authorList>
            <consortium name="The Broad Institute Genomics Platform"/>
            <consortium name="The Broad Institute Genome Sequencing Center for Infectious Disease"/>
            <person name="Wu L."/>
            <person name="Ma J."/>
        </authorList>
    </citation>
    <scope>NUCLEOTIDE SEQUENCE [LARGE SCALE GENOMIC DNA]</scope>
    <source>
        <strain evidence="4">JCM 17337</strain>
    </source>
</reference>
<dbReference type="PANTHER" id="PTHR39199">
    <property type="entry name" value="BLR5128 PROTEIN"/>
    <property type="match status" value="1"/>
</dbReference>
<keyword evidence="4" id="KW-1185">Reference proteome</keyword>
<accession>A0ABP7GW85</accession>
<dbReference type="RefSeq" id="WP_345145824.1">
    <property type="nucleotide sequence ID" value="NZ_BAABDU010000006.1"/>
</dbReference>
<evidence type="ECO:0000313" key="3">
    <source>
        <dbReference type="EMBL" id="GAA3776274.1"/>
    </source>
</evidence>
<dbReference type="SUPFAM" id="SSF55021">
    <property type="entry name" value="ACT-like"/>
    <property type="match status" value="2"/>
</dbReference>
<dbReference type="InterPro" id="IPR045865">
    <property type="entry name" value="ACT-like_dom_sf"/>
</dbReference>
<gene>
    <name evidence="3" type="ORF">GCM10022423_34180</name>
</gene>
<proteinExistence type="predicted"/>
<organism evidence="3 4">
    <name type="scientific">Flavobacterium ginsengiterrae</name>
    <dbReference type="NCBI Taxonomy" id="871695"/>
    <lineage>
        <taxon>Bacteria</taxon>
        <taxon>Pseudomonadati</taxon>
        <taxon>Bacteroidota</taxon>
        <taxon>Flavobacteriia</taxon>
        <taxon>Flavobacteriales</taxon>
        <taxon>Flavobacteriaceae</taxon>
        <taxon>Flavobacterium</taxon>
    </lineage>
</organism>
<dbReference type="Pfam" id="PF13840">
    <property type="entry name" value="ACT_7"/>
    <property type="match status" value="1"/>
</dbReference>
<dbReference type="InterPro" id="IPR018717">
    <property type="entry name" value="DUF2241"/>
</dbReference>
<dbReference type="Gene3D" id="3.30.2130.10">
    <property type="entry name" value="VC0802-like"/>
    <property type="match status" value="1"/>
</dbReference>
<comment type="caution">
    <text evidence="3">The sequence shown here is derived from an EMBL/GenBank/DDBJ whole genome shotgun (WGS) entry which is preliminary data.</text>
</comment>
<dbReference type="EMBL" id="BAABDU010000006">
    <property type="protein sequence ID" value="GAA3776274.1"/>
    <property type="molecule type" value="Genomic_DNA"/>
</dbReference>
<dbReference type="InterPro" id="IPR027795">
    <property type="entry name" value="CASTOR_ACT_dom"/>
</dbReference>
<evidence type="ECO:0000259" key="1">
    <source>
        <dbReference type="Pfam" id="PF10000"/>
    </source>
</evidence>
<sequence length="130" mass="14732">MSGEKDLQKLLKSMKPEHKPGEFVFCKTENLENLNVNEIDMIFREEEAITLILKKEIAQKLQLDFSVVMSWITLTVHSSLEAVGLTAAFSKALSEHEISCNVVAAFYHDHIFVNVKDTQKAMDVLNSFSD</sequence>